<reference evidence="1" key="1">
    <citation type="journal article" date="2020" name="Stud. Mycol.">
        <title>101 Dothideomycetes genomes: a test case for predicting lifestyles and emergence of pathogens.</title>
        <authorList>
            <person name="Haridas S."/>
            <person name="Albert R."/>
            <person name="Binder M."/>
            <person name="Bloem J."/>
            <person name="Labutti K."/>
            <person name="Salamov A."/>
            <person name="Andreopoulos B."/>
            <person name="Baker S."/>
            <person name="Barry K."/>
            <person name="Bills G."/>
            <person name="Bluhm B."/>
            <person name="Cannon C."/>
            <person name="Castanera R."/>
            <person name="Culley D."/>
            <person name="Daum C."/>
            <person name="Ezra D."/>
            <person name="Gonzalez J."/>
            <person name="Henrissat B."/>
            <person name="Kuo A."/>
            <person name="Liang C."/>
            <person name="Lipzen A."/>
            <person name="Lutzoni F."/>
            <person name="Magnuson J."/>
            <person name="Mondo S."/>
            <person name="Nolan M."/>
            <person name="Ohm R."/>
            <person name="Pangilinan J."/>
            <person name="Park H.-J."/>
            <person name="Ramirez L."/>
            <person name="Alfaro M."/>
            <person name="Sun H."/>
            <person name="Tritt A."/>
            <person name="Yoshinaga Y."/>
            <person name="Zwiers L.-H."/>
            <person name="Turgeon B."/>
            <person name="Goodwin S."/>
            <person name="Spatafora J."/>
            <person name="Crous P."/>
            <person name="Grigoriev I."/>
        </authorList>
    </citation>
    <scope>NUCLEOTIDE SEQUENCE</scope>
    <source>
        <strain evidence="1">CBS 122368</strain>
    </source>
</reference>
<dbReference type="OrthoDB" id="5339271at2759"/>
<evidence type="ECO:0000313" key="1">
    <source>
        <dbReference type="EMBL" id="KAF2243798.1"/>
    </source>
</evidence>
<dbReference type="RefSeq" id="XP_033678802.1">
    <property type="nucleotide sequence ID" value="XM_033827155.1"/>
</dbReference>
<evidence type="ECO:0000313" key="2">
    <source>
        <dbReference type="Proteomes" id="UP000800094"/>
    </source>
</evidence>
<dbReference type="AlphaFoldDB" id="A0A6A6I1A9"/>
<dbReference type="EMBL" id="ML987204">
    <property type="protein sequence ID" value="KAF2243798.1"/>
    <property type="molecule type" value="Genomic_DNA"/>
</dbReference>
<organism evidence="1 2">
    <name type="scientific">Trematosphaeria pertusa</name>
    <dbReference type="NCBI Taxonomy" id="390896"/>
    <lineage>
        <taxon>Eukaryota</taxon>
        <taxon>Fungi</taxon>
        <taxon>Dikarya</taxon>
        <taxon>Ascomycota</taxon>
        <taxon>Pezizomycotina</taxon>
        <taxon>Dothideomycetes</taxon>
        <taxon>Pleosporomycetidae</taxon>
        <taxon>Pleosporales</taxon>
        <taxon>Massarineae</taxon>
        <taxon>Trematosphaeriaceae</taxon>
        <taxon>Trematosphaeria</taxon>
    </lineage>
</organism>
<proteinExistence type="predicted"/>
<dbReference type="GeneID" id="54580485"/>
<sequence>MSAYHNPDLAECYDPCVRFSFGDGPAQDVPIFEGNLQGIMLSRPADAKVNIVSIGTRSGRVPIHLLDIVKGNGDSEFTITGIMPSSAMLDRARRLWADALEKRRAHAKDHWVQSSATDFVDAVLEWRRGRSGYLCSVETRSGCCCLDPAGLHAFHRGRLFGQAFQRRACSQCFSARFPNYQGALRIPSVDYPSLVYVKHPMTEKLENGIRTESFRLDVENGYGHVLRHHGLSWDANMVGKGPGIIQSTRQG</sequence>
<dbReference type="Proteomes" id="UP000800094">
    <property type="component" value="Unassembled WGS sequence"/>
</dbReference>
<keyword evidence="2" id="KW-1185">Reference proteome</keyword>
<protein>
    <submittedName>
        <fullName evidence="1">Uncharacterized protein</fullName>
    </submittedName>
</protein>
<gene>
    <name evidence="1" type="ORF">BU26DRAFT_509572</name>
</gene>
<accession>A0A6A6I1A9</accession>
<name>A0A6A6I1A9_9PLEO</name>